<comment type="similarity">
    <text evidence="1">Belongs to the tpcK family.</text>
</comment>
<feature type="region of interest" description="Disordered" evidence="2">
    <location>
        <begin position="50"/>
        <end position="82"/>
    </location>
</feature>
<evidence type="ECO:0000259" key="3">
    <source>
        <dbReference type="Pfam" id="PF07110"/>
    </source>
</evidence>
<dbReference type="InterPro" id="IPR011008">
    <property type="entry name" value="Dimeric_a/b-barrel"/>
</dbReference>
<dbReference type="InterPro" id="IPR009799">
    <property type="entry name" value="EthD_dom"/>
</dbReference>
<dbReference type="GO" id="GO:0016491">
    <property type="term" value="F:oxidoreductase activity"/>
    <property type="evidence" value="ECO:0007669"/>
    <property type="project" value="InterPro"/>
</dbReference>
<evidence type="ECO:0000256" key="2">
    <source>
        <dbReference type="SAM" id="MobiDB-lite"/>
    </source>
</evidence>
<name>A0A2K1QI23_9PEZI</name>
<dbReference type="AlphaFoldDB" id="A0A2K1QI23"/>
<dbReference type="InParanoid" id="A0A2K1QI23"/>
<dbReference type="Gene3D" id="3.30.70.100">
    <property type="match status" value="1"/>
</dbReference>
<comment type="caution">
    <text evidence="4">The sequence shown here is derived from an EMBL/GenBank/DDBJ whole genome shotgun (WGS) entry which is preliminary data.</text>
</comment>
<feature type="domain" description="EthD" evidence="3">
    <location>
        <begin position="29"/>
        <end position="128"/>
    </location>
</feature>
<evidence type="ECO:0000313" key="4">
    <source>
        <dbReference type="EMBL" id="PNS14815.1"/>
    </source>
</evidence>
<protein>
    <recommendedName>
        <fullName evidence="3">EthD domain-containing protein</fullName>
    </recommendedName>
</protein>
<dbReference type="Pfam" id="PF07110">
    <property type="entry name" value="EthD"/>
    <property type="match status" value="1"/>
</dbReference>
<reference evidence="4 5" key="1">
    <citation type="submission" date="2017-06" db="EMBL/GenBank/DDBJ databases">
        <title>Draft genome sequence of a variant of Elsinoe murrayae.</title>
        <authorList>
            <person name="Cheng Q."/>
        </authorList>
    </citation>
    <scope>NUCLEOTIDE SEQUENCE [LARGE SCALE GENOMIC DNA]</scope>
    <source>
        <strain evidence="4 5">CQ-2017a</strain>
    </source>
</reference>
<proteinExistence type="inferred from homology"/>
<dbReference type="Proteomes" id="UP000243797">
    <property type="component" value="Unassembled WGS sequence"/>
</dbReference>
<dbReference type="EMBL" id="NKHZ01000081">
    <property type="protein sequence ID" value="PNS14815.1"/>
    <property type="molecule type" value="Genomic_DNA"/>
</dbReference>
<dbReference type="OrthoDB" id="5340195at2759"/>
<keyword evidence="5" id="KW-1185">Reference proteome</keyword>
<gene>
    <name evidence="4" type="ORF">CAC42_2044</name>
</gene>
<accession>A0A2K1QI23</accession>
<organism evidence="4 5">
    <name type="scientific">Sphaceloma murrayae</name>
    <dbReference type="NCBI Taxonomy" id="2082308"/>
    <lineage>
        <taxon>Eukaryota</taxon>
        <taxon>Fungi</taxon>
        <taxon>Dikarya</taxon>
        <taxon>Ascomycota</taxon>
        <taxon>Pezizomycotina</taxon>
        <taxon>Dothideomycetes</taxon>
        <taxon>Dothideomycetidae</taxon>
        <taxon>Myriangiales</taxon>
        <taxon>Elsinoaceae</taxon>
        <taxon>Sphaceloma</taxon>
    </lineage>
</organism>
<evidence type="ECO:0000256" key="1">
    <source>
        <dbReference type="ARBA" id="ARBA00005986"/>
    </source>
</evidence>
<sequence>MAESIASPGHSSPVTQSQLIKVIQSGRRKPDLTQSEYFDYRWQTHGKLSAAKIPGSPRPHAYTQTHLTQSSFPPRNPSGPPPNALAAWTGRDDVTELYFSNETALLATFNSEYVRTVVGPDVLNFGDLETSFSIVAREKTIPVPSLPGTKPKSAHGDKDNVKGSWRALLFLATPNGTREGALLEAELTPLLASALSDTSADTTGLTANVGVTVPGFDQTAYFGGYAYHALVYKIGMAGRGSFGTVRAAQKRFFVEAGSRIDQLRSFALFGEEGIVFDEGMRLEFDPGRQPRLGLV</sequence>
<dbReference type="SUPFAM" id="SSF54909">
    <property type="entry name" value="Dimeric alpha+beta barrel"/>
    <property type="match status" value="1"/>
</dbReference>
<evidence type="ECO:0000313" key="5">
    <source>
        <dbReference type="Proteomes" id="UP000243797"/>
    </source>
</evidence>